<reference evidence="3 4" key="1">
    <citation type="journal article" date="2024" name="J Genomics">
        <title>Draft genome sequencing and assembly of Favolaschia claudopus CIRM-BRFM 2984 isolated from oak limbs.</title>
        <authorList>
            <person name="Navarro D."/>
            <person name="Drula E."/>
            <person name="Chaduli D."/>
            <person name="Cazenave R."/>
            <person name="Ahrendt S."/>
            <person name="Wang J."/>
            <person name="Lipzen A."/>
            <person name="Daum C."/>
            <person name="Barry K."/>
            <person name="Grigoriev I.V."/>
            <person name="Favel A."/>
            <person name="Rosso M.N."/>
            <person name="Martin F."/>
        </authorList>
    </citation>
    <scope>NUCLEOTIDE SEQUENCE [LARGE SCALE GENOMIC DNA]</scope>
    <source>
        <strain evidence="3 4">CIRM-BRFM 2984</strain>
    </source>
</reference>
<feature type="region of interest" description="Disordered" evidence="2">
    <location>
        <begin position="665"/>
        <end position="684"/>
    </location>
</feature>
<organism evidence="3 4">
    <name type="scientific">Favolaschia claudopus</name>
    <dbReference type="NCBI Taxonomy" id="2862362"/>
    <lineage>
        <taxon>Eukaryota</taxon>
        <taxon>Fungi</taxon>
        <taxon>Dikarya</taxon>
        <taxon>Basidiomycota</taxon>
        <taxon>Agaricomycotina</taxon>
        <taxon>Agaricomycetes</taxon>
        <taxon>Agaricomycetidae</taxon>
        <taxon>Agaricales</taxon>
        <taxon>Marasmiineae</taxon>
        <taxon>Mycenaceae</taxon>
        <taxon>Favolaschia</taxon>
    </lineage>
</organism>
<evidence type="ECO:0000313" key="4">
    <source>
        <dbReference type="Proteomes" id="UP001362999"/>
    </source>
</evidence>
<evidence type="ECO:0000256" key="2">
    <source>
        <dbReference type="SAM" id="MobiDB-lite"/>
    </source>
</evidence>
<name>A0AAW0A0L2_9AGAR</name>
<feature type="compositionally biased region" description="Low complexity" evidence="2">
    <location>
        <begin position="670"/>
        <end position="684"/>
    </location>
</feature>
<comment type="caution">
    <text evidence="3">The sequence shown here is derived from an EMBL/GenBank/DDBJ whole genome shotgun (WGS) entry which is preliminary data.</text>
</comment>
<evidence type="ECO:0000313" key="3">
    <source>
        <dbReference type="EMBL" id="KAK6996756.1"/>
    </source>
</evidence>
<dbReference type="AlphaFoldDB" id="A0AAW0A0L2"/>
<feature type="coiled-coil region" evidence="1">
    <location>
        <begin position="612"/>
        <end position="653"/>
    </location>
</feature>
<proteinExistence type="predicted"/>
<protein>
    <submittedName>
        <fullName evidence="3">Uncharacterized protein</fullName>
    </submittedName>
</protein>
<feature type="coiled-coil region" evidence="1">
    <location>
        <begin position="397"/>
        <end position="424"/>
    </location>
</feature>
<feature type="coiled-coil region" evidence="1">
    <location>
        <begin position="534"/>
        <end position="586"/>
    </location>
</feature>
<sequence>MSSTLELDMLLEIFLNFAHKVDPSVSEDYNYNALHVGLTFYPFPVENIPQTITSSRDQTQFRKTIILPLYYNLMIFLETRYGRNTLELVVPDLDLIIQGIQIRLAKQKKSHVYGILKLDRKERAAFEAQMIGDINQTGTSANIYEHYYQLRRHISWQKFQSEILADKMSATEQELTDCEARGNDLDKLCEEKEQDILNLETKIAQSEHRHEDLILNCQTLQDQIVQWESNDKKQRLELDEKDKQLLAMEDQLEKAEAELTELREQLSTKHQDTIRLNKELVFQDLQTTHSALAQKYENIREELSQYKKLHTQHDQAIAEYQQQAAIEYEGKIEWHKTVLDLIGFIVPFIGEVNVVTRIHRKQISTLEYGFIYPYLIEDKQVAINDLMASNKLQISQLQNHNSELVELANRIPMLQSRLQEVQNSYSEMQARSERQFKEQTLYLKLQRSEMLLILHSACLRITGLKNRLTSTHQYVQRHITGAETSTLASSSNCMLENHITTLETGWQEKTDQFKDLVSLYEQLQKVHLAEVNLRTSYHNRCEELLQSYAQLQERLENAQQQYNHEIVLLRHENVQQNNKLEHVQEEHHINIAHLQDENTKCKEIIELIISNISRMNRQAAEKEHLLTNTKQENSTLKLRLDIAEKAAKEEKETNWVALSAAHRMGMQRGQLQQQQQQQQQQQGN</sequence>
<dbReference type="Proteomes" id="UP001362999">
    <property type="component" value="Unassembled WGS sequence"/>
</dbReference>
<keyword evidence="1" id="KW-0175">Coiled coil</keyword>
<gene>
    <name evidence="3" type="ORF">R3P38DRAFT_2799618</name>
</gene>
<feature type="coiled-coil region" evidence="1">
    <location>
        <begin position="189"/>
        <end position="323"/>
    </location>
</feature>
<evidence type="ECO:0000256" key="1">
    <source>
        <dbReference type="SAM" id="Coils"/>
    </source>
</evidence>
<dbReference type="EMBL" id="JAWWNJ010000096">
    <property type="protein sequence ID" value="KAK6996756.1"/>
    <property type="molecule type" value="Genomic_DNA"/>
</dbReference>
<accession>A0AAW0A0L2</accession>
<keyword evidence="4" id="KW-1185">Reference proteome</keyword>